<feature type="compositionally biased region" description="Basic and acidic residues" evidence="1">
    <location>
        <begin position="607"/>
        <end position="624"/>
    </location>
</feature>
<evidence type="ECO:0008006" key="6">
    <source>
        <dbReference type="Google" id="ProtNLM"/>
    </source>
</evidence>
<dbReference type="InterPro" id="IPR024554">
    <property type="entry name" value="LEC1-like_C"/>
</dbReference>
<evidence type="ECO:0000313" key="4">
    <source>
        <dbReference type="EMBL" id="KAF2668589.1"/>
    </source>
</evidence>
<dbReference type="PANTHER" id="PTHR47185">
    <property type="entry name" value="PX DOMAIN-CONTAINING PROTEIN YPR097W"/>
    <property type="match status" value="1"/>
</dbReference>
<feature type="domain" description="PX-associated" evidence="3">
    <location>
        <begin position="4"/>
        <end position="122"/>
    </location>
</feature>
<evidence type="ECO:0000256" key="1">
    <source>
        <dbReference type="SAM" id="MobiDB-lite"/>
    </source>
</evidence>
<evidence type="ECO:0000259" key="2">
    <source>
        <dbReference type="Pfam" id="PF12825"/>
    </source>
</evidence>
<feature type="region of interest" description="Disordered" evidence="1">
    <location>
        <begin position="587"/>
        <end position="624"/>
    </location>
</feature>
<dbReference type="InterPro" id="IPR024555">
    <property type="entry name" value="PX-associated"/>
</dbReference>
<keyword evidence="5" id="KW-1185">Reference proteome</keyword>
<evidence type="ECO:0000259" key="3">
    <source>
        <dbReference type="Pfam" id="PF12828"/>
    </source>
</evidence>
<feature type="domain" description="PX" evidence="2">
    <location>
        <begin position="169"/>
        <end position="356"/>
    </location>
</feature>
<dbReference type="Proteomes" id="UP000799302">
    <property type="component" value="Unassembled WGS sequence"/>
</dbReference>
<gene>
    <name evidence="4" type="ORF">BT63DRAFT_425892</name>
</gene>
<feature type="domain" description="PX" evidence="2">
    <location>
        <begin position="363"/>
        <end position="505"/>
    </location>
</feature>
<dbReference type="PANTHER" id="PTHR47185:SF2">
    <property type="entry name" value="FUNGAL PROTEIN"/>
    <property type="match status" value="1"/>
</dbReference>
<sequence length="663" mass="73779">MPDSSALTPQRAHALFDLLVHQKTYFADVVRFNRPDGIVGYGPPFDPATSTTAPSSAPVLQTLLSRFILPLPGVRAFTPTFWANVRKLLVECAGANLSDSYDHAGLGLRRTLAAGASALLEYPGRGVFGKIANREGKGEVKEYDLEDPEALKDAWEEFLAQAVHGDLVDRVFEKVAETDDLDQHGSLLRAAHEYILIHFASVLHYIYVESPDARYAQKLSSNLLKLIPWMMLRQSLRIGNAASMINAVVKLFLTKLSFTSFTNWVGLSNNPDDGMNLMQTIISTVMGWDVTEFEKKLKTIKESEDMPSEDYTAKLNEYVGFDYYVQESYRQKSQVEGKSIVTVIFEESSLEPLEGESHHVAVEYLGLRSKLRDREVLSKIICKSSPDILTQTIREGVAAYDPIFRAVHNAVDLSSTCLDLESFLRDFMKLFEAAPPSSNGTSTPTPKATQDTNLKKNDVGVEQFAAVLRKHQHSLHKFLHQMAKNGGSVTEDYRTYAKEAAAQLKSSRKEDTQPSAGDMTLDLEKLVAALPADKQKQVLEAVDMYAGYLMALTSVTEDRVRGVVQGNAPRAGPGVFLARWQNLLGATATTPTKPSGPVRYGSSRSVPEYDEKETEHDDDQWDKWPKAPDVKIVIDTLGKDFWKVLAEQGKEYWVAEEVQTDVD</sequence>
<reference evidence="4" key="1">
    <citation type="journal article" date="2020" name="Stud. Mycol.">
        <title>101 Dothideomycetes genomes: a test case for predicting lifestyles and emergence of pathogens.</title>
        <authorList>
            <person name="Haridas S."/>
            <person name="Albert R."/>
            <person name="Binder M."/>
            <person name="Bloem J."/>
            <person name="Labutti K."/>
            <person name="Salamov A."/>
            <person name="Andreopoulos B."/>
            <person name="Baker S."/>
            <person name="Barry K."/>
            <person name="Bills G."/>
            <person name="Bluhm B."/>
            <person name="Cannon C."/>
            <person name="Castanera R."/>
            <person name="Culley D."/>
            <person name="Daum C."/>
            <person name="Ezra D."/>
            <person name="Gonzalez J."/>
            <person name="Henrissat B."/>
            <person name="Kuo A."/>
            <person name="Liang C."/>
            <person name="Lipzen A."/>
            <person name="Lutzoni F."/>
            <person name="Magnuson J."/>
            <person name="Mondo S."/>
            <person name="Nolan M."/>
            <person name="Ohm R."/>
            <person name="Pangilinan J."/>
            <person name="Park H.-J."/>
            <person name="Ramirez L."/>
            <person name="Alfaro M."/>
            <person name="Sun H."/>
            <person name="Tritt A."/>
            <person name="Yoshinaga Y."/>
            <person name="Zwiers L.-H."/>
            <person name="Turgeon B."/>
            <person name="Goodwin S."/>
            <person name="Spatafora J."/>
            <person name="Crous P."/>
            <person name="Grigoriev I."/>
        </authorList>
    </citation>
    <scope>NUCLEOTIDE SEQUENCE</scope>
    <source>
        <strain evidence="4">CBS 115976</strain>
    </source>
</reference>
<protein>
    <recommendedName>
        <fullName evidence="6">PX domain-containing protein</fullName>
    </recommendedName>
</protein>
<dbReference type="OrthoDB" id="2117459at2759"/>
<name>A0A6A6U8K3_9PEZI</name>
<dbReference type="AlphaFoldDB" id="A0A6A6U8K3"/>
<dbReference type="Pfam" id="PF12828">
    <property type="entry name" value="PXB"/>
    <property type="match status" value="1"/>
</dbReference>
<organism evidence="4 5">
    <name type="scientific">Microthyrium microscopicum</name>
    <dbReference type="NCBI Taxonomy" id="703497"/>
    <lineage>
        <taxon>Eukaryota</taxon>
        <taxon>Fungi</taxon>
        <taxon>Dikarya</taxon>
        <taxon>Ascomycota</taxon>
        <taxon>Pezizomycotina</taxon>
        <taxon>Dothideomycetes</taxon>
        <taxon>Dothideomycetes incertae sedis</taxon>
        <taxon>Microthyriales</taxon>
        <taxon>Microthyriaceae</taxon>
        <taxon>Microthyrium</taxon>
    </lineage>
</organism>
<proteinExistence type="predicted"/>
<dbReference type="Pfam" id="PF12825">
    <property type="entry name" value="DUF3818"/>
    <property type="match status" value="2"/>
</dbReference>
<dbReference type="GO" id="GO:0035091">
    <property type="term" value="F:phosphatidylinositol binding"/>
    <property type="evidence" value="ECO:0007669"/>
    <property type="project" value="TreeGrafter"/>
</dbReference>
<evidence type="ECO:0000313" key="5">
    <source>
        <dbReference type="Proteomes" id="UP000799302"/>
    </source>
</evidence>
<dbReference type="InterPro" id="IPR047168">
    <property type="entry name" value="LEC1-like"/>
</dbReference>
<dbReference type="EMBL" id="MU004236">
    <property type="protein sequence ID" value="KAF2668589.1"/>
    <property type="molecule type" value="Genomic_DNA"/>
</dbReference>
<accession>A0A6A6U8K3</accession>